<dbReference type="AlphaFoldDB" id="A0AA38F552"/>
<proteinExistence type="predicted"/>
<dbReference type="EMBL" id="JAHRHJ020003813">
    <property type="protein sequence ID" value="KAH9290108.1"/>
    <property type="molecule type" value="Genomic_DNA"/>
</dbReference>
<protein>
    <submittedName>
        <fullName evidence="1">Uncharacterized protein</fullName>
    </submittedName>
</protein>
<evidence type="ECO:0000313" key="2">
    <source>
        <dbReference type="Proteomes" id="UP000824469"/>
    </source>
</evidence>
<sequence>VKNIYLMGNWVTLQFDFPWQEMYPVSVKIADLSRDEHETGVAVLRSIGNVHWVEIGFLSMVAADLERLDITESNGKESLKLLKSMNDLFKVIIQLKLLPHLKDEMQTKIKESIYLIVGGTTLCCFLEIRKALGRLYMALKGRQDLDELNFQVDEMRKTLNDQMNASLIDDVHNRMVCSPSQGPCQNDAVGTVQQIYQVDELLDWKNDKLAVVVVTHGIGGAGKIILIDAVYASLKEKFHGWKHWKAVVELNLVRSISWNPSLLMKDVKPRR</sequence>
<reference evidence="1 2" key="1">
    <citation type="journal article" date="2021" name="Nat. Plants">
        <title>The Taxus genome provides insights into paclitaxel biosynthesis.</title>
        <authorList>
            <person name="Xiong X."/>
            <person name="Gou J."/>
            <person name="Liao Q."/>
            <person name="Li Y."/>
            <person name="Zhou Q."/>
            <person name="Bi G."/>
            <person name="Li C."/>
            <person name="Du R."/>
            <person name="Wang X."/>
            <person name="Sun T."/>
            <person name="Guo L."/>
            <person name="Liang H."/>
            <person name="Lu P."/>
            <person name="Wu Y."/>
            <person name="Zhang Z."/>
            <person name="Ro D.K."/>
            <person name="Shang Y."/>
            <person name="Huang S."/>
            <person name="Yan J."/>
        </authorList>
    </citation>
    <scope>NUCLEOTIDE SEQUENCE [LARGE SCALE GENOMIC DNA]</scope>
    <source>
        <strain evidence="1">Ta-2019</strain>
    </source>
</reference>
<gene>
    <name evidence="1" type="ORF">KI387_034225</name>
</gene>
<comment type="caution">
    <text evidence="1">The sequence shown here is derived from an EMBL/GenBank/DDBJ whole genome shotgun (WGS) entry which is preliminary data.</text>
</comment>
<feature type="non-terminal residue" evidence="1">
    <location>
        <position position="271"/>
    </location>
</feature>
<dbReference type="OMA" id="HACEKAP"/>
<dbReference type="Proteomes" id="UP000824469">
    <property type="component" value="Unassembled WGS sequence"/>
</dbReference>
<keyword evidence="2" id="KW-1185">Reference proteome</keyword>
<organism evidence="1 2">
    <name type="scientific">Taxus chinensis</name>
    <name type="common">Chinese yew</name>
    <name type="synonym">Taxus wallichiana var. chinensis</name>
    <dbReference type="NCBI Taxonomy" id="29808"/>
    <lineage>
        <taxon>Eukaryota</taxon>
        <taxon>Viridiplantae</taxon>
        <taxon>Streptophyta</taxon>
        <taxon>Embryophyta</taxon>
        <taxon>Tracheophyta</taxon>
        <taxon>Spermatophyta</taxon>
        <taxon>Pinopsida</taxon>
        <taxon>Pinidae</taxon>
        <taxon>Conifers II</taxon>
        <taxon>Cupressales</taxon>
        <taxon>Taxaceae</taxon>
        <taxon>Taxus</taxon>
    </lineage>
</organism>
<name>A0AA38F552_TAXCH</name>
<evidence type="ECO:0000313" key="1">
    <source>
        <dbReference type="EMBL" id="KAH9290108.1"/>
    </source>
</evidence>
<accession>A0AA38F552</accession>